<dbReference type="SUPFAM" id="SSF52096">
    <property type="entry name" value="ClpP/crotonase"/>
    <property type="match status" value="1"/>
</dbReference>
<evidence type="ECO:0000313" key="2">
    <source>
        <dbReference type="Proteomes" id="UP001553715"/>
    </source>
</evidence>
<comment type="caution">
    <text evidence="1">The sequence shown here is derived from an EMBL/GenBank/DDBJ whole genome shotgun (WGS) entry which is preliminary data.</text>
</comment>
<dbReference type="InterPro" id="IPR001753">
    <property type="entry name" value="Enoyl-CoA_hydra/iso"/>
</dbReference>
<dbReference type="EMBL" id="JBFBMH010000002">
    <property type="protein sequence ID" value="MEW1973845.1"/>
    <property type="molecule type" value="Genomic_DNA"/>
</dbReference>
<dbReference type="Pfam" id="PF00378">
    <property type="entry name" value="ECH_1"/>
    <property type="match status" value="1"/>
</dbReference>
<dbReference type="RefSeq" id="WP_366232199.1">
    <property type="nucleotide sequence ID" value="NZ_JBFBMH010000002.1"/>
</dbReference>
<dbReference type="CDD" id="cd06558">
    <property type="entry name" value="crotonase-like"/>
    <property type="match status" value="1"/>
</dbReference>
<dbReference type="Gene3D" id="3.90.226.10">
    <property type="entry name" value="2-enoyl-CoA Hydratase, Chain A, domain 1"/>
    <property type="match status" value="1"/>
</dbReference>
<name>A0ABV3LD74_9MICO</name>
<sequence>MTNDIIITDDDSVAIVTINRAPTNYFDLSLISQIANAYEAAAAGGARAVVLRSDGKHFCAGADFSGGEMATDRNATTERLYREAIKLFRARLPIVAAVQGSAVGGGLGLACSADFRVASSATRFHANFSMLGFHQGFGISETLPAIVGHQAAMDLLYTSRRVDGEQAFTLGLADRLAEAGRETEVALEYAHEIANAAPLAVQSMKLTLRGGLADRVAVVVERELAEQKILWDTADSQEGIRANIAREVPSFIGK</sequence>
<proteinExistence type="predicted"/>
<organism evidence="1 2">
    <name type="scientific">Microbacterium profundi</name>
    <dbReference type="NCBI Taxonomy" id="450380"/>
    <lineage>
        <taxon>Bacteria</taxon>
        <taxon>Bacillati</taxon>
        <taxon>Actinomycetota</taxon>
        <taxon>Actinomycetes</taxon>
        <taxon>Micrococcales</taxon>
        <taxon>Microbacteriaceae</taxon>
        <taxon>Microbacterium</taxon>
    </lineage>
</organism>
<protein>
    <submittedName>
        <fullName evidence="1">Enoyl-CoA hydratase/isomerase family protein</fullName>
    </submittedName>
</protein>
<dbReference type="InterPro" id="IPR029045">
    <property type="entry name" value="ClpP/crotonase-like_dom_sf"/>
</dbReference>
<gene>
    <name evidence="1" type="ORF">AB0301_01995</name>
</gene>
<accession>A0ABV3LD74</accession>
<dbReference type="PANTHER" id="PTHR11941">
    <property type="entry name" value="ENOYL-COA HYDRATASE-RELATED"/>
    <property type="match status" value="1"/>
</dbReference>
<keyword evidence="2" id="KW-1185">Reference proteome</keyword>
<dbReference type="Proteomes" id="UP001553715">
    <property type="component" value="Unassembled WGS sequence"/>
</dbReference>
<dbReference type="PANTHER" id="PTHR11941:SF54">
    <property type="entry name" value="ENOYL-COA HYDRATASE, MITOCHONDRIAL"/>
    <property type="match status" value="1"/>
</dbReference>
<evidence type="ECO:0000313" key="1">
    <source>
        <dbReference type="EMBL" id="MEW1973845.1"/>
    </source>
</evidence>
<reference evidence="1 2" key="1">
    <citation type="submission" date="2024-06" db="EMBL/GenBank/DDBJ databases">
        <title>The Natural Products Discovery Center: Release of the First 8490 Sequenced Strains for Exploring Actinobacteria Biosynthetic Diversity.</title>
        <authorList>
            <person name="Kalkreuter E."/>
            <person name="Kautsar S.A."/>
            <person name="Yang D."/>
            <person name="Bader C.D."/>
            <person name="Teijaro C.N."/>
            <person name="Fluegel L."/>
            <person name="Davis C.M."/>
            <person name="Simpson J.R."/>
            <person name="Lauterbach L."/>
            <person name="Steele A.D."/>
            <person name="Gui C."/>
            <person name="Meng S."/>
            <person name="Li G."/>
            <person name="Viehrig K."/>
            <person name="Ye F."/>
            <person name="Su P."/>
            <person name="Kiefer A.F."/>
            <person name="Nichols A."/>
            <person name="Cepeda A.J."/>
            <person name="Yan W."/>
            <person name="Fan B."/>
            <person name="Jiang Y."/>
            <person name="Adhikari A."/>
            <person name="Zheng C.-J."/>
            <person name="Schuster L."/>
            <person name="Cowan T.M."/>
            <person name="Smanski M.J."/>
            <person name="Chevrette M.G."/>
            <person name="De Carvalho L.P.S."/>
            <person name="Shen B."/>
        </authorList>
    </citation>
    <scope>NUCLEOTIDE SEQUENCE [LARGE SCALE GENOMIC DNA]</scope>
    <source>
        <strain evidence="1 2">NPDC077434</strain>
    </source>
</reference>